<keyword evidence="4 7" id="KW-1133">Transmembrane helix</keyword>
<feature type="domain" description="Palmitoyltransferase DHHC" evidence="9">
    <location>
        <begin position="111"/>
        <end position="233"/>
    </location>
</feature>
<dbReference type="Proteomes" id="UP000009168">
    <property type="component" value="Unassembled WGS sequence"/>
</dbReference>
<dbReference type="InterPro" id="IPR039859">
    <property type="entry name" value="PFA4/ZDH16/20/ERF2-like"/>
</dbReference>
<feature type="transmembrane region" description="Helical" evidence="7">
    <location>
        <begin position="12"/>
        <end position="33"/>
    </location>
</feature>
<comment type="catalytic activity">
    <reaction evidence="7">
        <text>L-cysteinyl-[protein] + hexadecanoyl-CoA = S-hexadecanoyl-L-cysteinyl-[protein] + CoA</text>
        <dbReference type="Rhea" id="RHEA:36683"/>
        <dbReference type="Rhea" id="RHEA-COMP:10131"/>
        <dbReference type="Rhea" id="RHEA-COMP:11032"/>
        <dbReference type="ChEBI" id="CHEBI:29950"/>
        <dbReference type="ChEBI" id="CHEBI:57287"/>
        <dbReference type="ChEBI" id="CHEBI:57379"/>
        <dbReference type="ChEBI" id="CHEBI:74151"/>
        <dbReference type="EC" id="2.3.1.225"/>
    </reaction>
</comment>
<evidence type="ECO:0000256" key="7">
    <source>
        <dbReference type="RuleBase" id="RU079119"/>
    </source>
</evidence>
<evidence type="ECO:0000313" key="11">
    <source>
        <dbReference type="Proteomes" id="UP000009168"/>
    </source>
</evidence>
<evidence type="ECO:0000256" key="5">
    <source>
        <dbReference type="ARBA" id="ARBA00023136"/>
    </source>
</evidence>
<evidence type="ECO:0000256" key="6">
    <source>
        <dbReference type="ARBA" id="ARBA00023315"/>
    </source>
</evidence>
<evidence type="ECO:0000313" key="10">
    <source>
        <dbReference type="EMBL" id="EAR88091.2"/>
    </source>
</evidence>
<dbReference type="GO" id="GO:0016020">
    <property type="term" value="C:membrane"/>
    <property type="evidence" value="ECO:0007669"/>
    <property type="project" value="UniProtKB-SubCell"/>
</dbReference>
<comment type="similarity">
    <text evidence="7">Belongs to the DHHC palmitoyltransferase family.</text>
</comment>
<protein>
    <recommendedName>
        <fullName evidence="7">Palmitoyltransferase</fullName>
        <ecNumber evidence="7">2.3.1.225</ecNumber>
    </recommendedName>
</protein>
<keyword evidence="2 7" id="KW-0808">Transferase</keyword>
<dbReference type="PANTHER" id="PTHR12246">
    <property type="entry name" value="PALMITOYLTRANSFERASE ZDHHC16"/>
    <property type="match status" value="1"/>
</dbReference>
<dbReference type="EC" id="2.3.1.225" evidence="7"/>
<sequence length="353" mass="42264">MFKYLFQKCMKFIGITLIIFFLLLYIMIFYSYIYDLCQIYYIYFEKSLAVGLLMLIVGYYLGFCIIFNYAMGIFVHPGKSNVKRHRNYQLNGLDESDEDDDPNNFVNIQDTRPKICRKCNDFKPLRAHHCSICNECIYKMDHHCPWLDNCVGYENHRYFLSFIFYLMVSTFYLSCLFFYIDHHSAGFREAKRVQTKIFPVVQLLCYVLSFVLLAFNGWNWYLAMKGYTAVEFWGSRSDGKEPSDYAFQYPTISQNLYHIFGTYSYFKMLLPSIRALPHDGTKWECLSQQQRQTNIKPDIEEQYQARNRQTQKYQDEVEDEEEEQKFNSFERNNIKDRKIQYQGNSDDDMEDGL</sequence>
<name>Q22RN1_TETTS</name>
<feature type="transmembrane region" description="Helical" evidence="7">
    <location>
        <begin position="200"/>
        <end position="222"/>
    </location>
</feature>
<dbReference type="Pfam" id="PF01529">
    <property type="entry name" value="DHHC"/>
    <property type="match status" value="1"/>
</dbReference>
<feature type="transmembrane region" description="Helical" evidence="7">
    <location>
        <begin position="158"/>
        <end position="180"/>
    </location>
</feature>
<evidence type="ECO:0000256" key="3">
    <source>
        <dbReference type="ARBA" id="ARBA00022692"/>
    </source>
</evidence>
<accession>Q22RN1</accession>
<dbReference type="HOGENOM" id="CLU_556114_0_0_1"/>
<keyword evidence="3 7" id="KW-0812">Transmembrane</keyword>
<reference evidence="11" key="1">
    <citation type="journal article" date="2006" name="PLoS Biol.">
        <title>Macronuclear genome sequence of the ciliate Tetrahymena thermophila, a model eukaryote.</title>
        <authorList>
            <person name="Eisen J.A."/>
            <person name="Coyne R.S."/>
            <person name="Wu M."/>
            <person name="Wu D."/>
            <person name="Thiagarajan M."/>
            <person name="Wortman J.R."/>
            <person name="Badger J.H."/>
            <person name="Ren Q."/>
            <person name="Amedeo P."/>
            <person name="Jones K.M."/>
            <person name="Tallon L.J."/>
            <person name="Delcher A.L."/>
            <person name="Salzberg S.L."/>
            <person name="Silva J.C."/>
            <person name="Haas B.J."/>
            <person name="Majoros W.H."/>
            <person name="Farzad M."/>
            <person name="Carlton J.M."/>
            <person name="Smith R.K. Jr."/>
            <person name="Garg J."/>
            <person name="Pearlman R.E."/>
            <person name="Karrer K.M."/>
            <person name="Sun L."/>
            <person name="Manning G."/>
            <person name="Elde N.C."/>
            <person name="Turkewitz A.P."/>
            <person name="Asai D.J."/>
            <person name="Wilkes D.E."/>
            <person name="Wang Y."/>
            <person name="Cai H."/>
            <person name="Collins K."/>
            <person name="Stewart B.A."/>
            <person name="Lee S.R."/>
            <person name="Wilamowska K."/>
            <person name="Weinberg Z."/>
            <person name="Ruzzo W.L."/>
            <person name="Wloga D."/>
            <person name="Gaertig J."/>
            <person name="Frankel J."/>
            <person name="Tsao C.-C."/>
            <person name="Gorovsky M.A."/>
            <person name="Keeling P.J."/>
            <person name="Waller R.F."/>
            <person name="Patron N.J."/>
            <person name="Cherry J.M."/>
            <person name="Stover N.A."/>
            <person name="Krieger C.J."/>
            <person name="del Toro C."/>
            <person name="Ryder H.F."/>
            <person name="Williamson S.C."/>
            <person name="Barbeau R.A."/>
            <person name="Hamilton E.P."/>
            <person name="Orias E."/>
        </authorList>
    </citation>
    <scope>NUCLEOTIDE SEQUENCE [LARGE SCALE GENOMIC DNA]</scope>
    <source>
        <strain evidence="11">SB210</strain>
    </source>
</reference>
<evidence type="ECO:0000256" key="8">
    <source>
        <dbReference type="SAM" id="MobiDB-lite"/>
    </source>
</evidence>
<gene>
    <name evidence="10" type="ORF">TTHERM_00013570</name>
</gene>
<dbReference type="OrthoDB" id="298128at2759"/>
<dbReference type="GO" id="GO:0019706">
    <property type="term" value="F:protein-cysteine S-palmitoyltransferase activity"/>
    <property type="evidence" value="ECO:0007669"/>
    <property type="project" value="UniProtKB-EC"/>
</dbReference>
<dbReference type="GeneID" id="7823233"/>
<dbReference type="AlphaFoldDB" id="Q22RN1"/>
<organism evidence="10 11">
    <name type="scientific">Tetrahymena thermophila (strain SB210)</name>
    <dbReference type="NCBI Taxonomy" id="312017"/>
    <lineage>
        <taxon>Eukaryota</taxon>
        <taxon>Sar</taxon>
        <taxon>Alveolata</taxon>
        <taxon>Ciliophora</taxon>
        <taxon>Intramacronucleata</taxon>
        <taxon>Oligohymenophorea</taxon>
        <taxon>Hymenostomatida</taxon>
        <taxon>Tetrahymenina</taxon>
        <taxon>Tetrahymenidae</taxon>
        <taxon>Tetrahymena</taxon>
    </lineage>
</organism>
<evidence type="ECO:0000259" key="9">
    <source>
        <dbReference type="Pfam" id="PF01529"/>
    </source>
</evidence>
<dbReference type="KEGG" id="tet:TTHERM_00013570"/>
<dbReference type="RefSeq" id="XP_001008336.2">
    <property type="nucleotide sequence ID" value="XM_001008336.3"/>
</dbReference>
<feature type="region of interest" description="Disordered" evidence="8">
    <location>
        <begin position="306"/>
        <end position="353"/>
    </location>
</feature>
<feature type="transmembrane region" description="Helical" evidence="7">
    <location>
        <begin position="53"/>
        <end position="75"/>
    </location>
</feature>
<keyword evidence="11" id="KW-1185">Reference proteome</keyword>
<proteinExistence type="inferred from homology"/>
<comment type="subcellular location">
    <subcellularLocation>
        <location evidence="1">Membrane</location>
        <topology evidence="1">Multi-pass membrane protein</topology>
    </subcellularLocation>
</comment>
<evidence type="ECO:0000256" key="4">
    <source>
        <dbReference type="ARBA" id="ARBA00022989"/>
    </source>
</evidence>
<comment type="domain">
    <text evidence="7">The DHHC domain is required for palmitoyltransferase activity.</text>
</comment>
<dbReference type="STRING" id="312017.Q22RN1"/>
<dbReference type="EMBL" id="GG662845">
    <property type="protein sequence ID" value="EAR88091.2"/>
    <property type="molecule type" value="Genomic_DNA"/>
</dbReference>
<dbReference type="InParanoid" id="Q22RN1"/>
<keyword evidence="5 7" id="KW-0472">Membrane</keyword>
<evidence type="ECO:0000256" key="2">
    <source>
        <dbReference type="ARBA" id="ARBA00022679"/>
    </source>
</evidence>
<keyword evidence="6 7" id="KW-0012">Acyltransferase</keyword>
<dbReference type="eggNOG" id="KOG1315">
    <property type="taxonomic scope" value="Eukaryota"/>
</dbReference>
<dbReference type="PROSITE" id="PS50216">
    <property type="entry name" value="DHHC"/>
    <property type="match status" value="1"/>
</dbReference>
<dbReference type="InterPro" id="IPR001594">
    <property type="entry name" value="Palmitoyltrfase_DHHC"/>
</dbReference>
<evidence type="ECO:0000256" key="1">
    <source>
        <dbReference type="ARBA" id="ARBA00004141"/>
    </source>
</evidence>